<dbReference type="AlphaFoldDB" id="A0A2D2C5X3"/>
<sequence>MTHRTMPTPAYGRQLDLEFEPRRLEGLDDTERRKAVSTLAQILMQAAGLMVEELSDDRH</sequence>
<geneLocation type="plasmid" evidence="2">
    <name>ptt13-1</name>
</geneLocation>
<dbReference type="GeneID" id="78899698"/>
<accession>A0A2D2C5X3</accession>
<organism evidence="1 2">
    <name type="scientific">Paracoccus yeei</name>
    <dbReference type="NCBI Taxonomy" id="147645"/>
    <lineage>
        <taxon>Bacteria</taxon>
        <taxon>Pseudomonadati</taxon>
        <taxon>Pseudomonadota</taxon>
        <taxon>Alphaproteobacteria</taxon>
        <taxon>Rhodobacterales</taxon>
        <taxon>Paracoccaceae</taxon>
        <taxon>Paracoccus</taxon>
    </lineage>
</organism>
<protein>
    <submittedName>
        <fullName evidence="1">Uncharacterized protein</fullName>
    </submittedName>
</protein>
<gene>
    <name evidence="1" type="ORF">PYTT13_18770</name>
</gene>
<name>A0A2D2C5X3_9RHOB</name>
<evidence type="ECO:0000313" key="1">
    <source>
        <dbReference type="EMBL" id="ATQ57901.1"/>
    </source>
</evidence>
<dbReference type="EMBL" id="CP024423">
    <property type="protein sequence ID" value="ATQ57901.1"/>
    <property type="molecule type" value="Genomic_DNA"/>
</dbReference>
<proteinExistence type="predicted"/>
<evidence type="ECO:0000313" key="2">
    <source>
        <dbReference type="Proteomes" id="UP000229314"/>
    </source>
</evidence>
<dbReference type="Proteomes" id="UP000229314">
    <property type="component" value="Plasmid pTT13-1"/>
</dbReference>
<reference evidence="1 2" key="1">
    <citation type="submission" date="2017-10" db="EMBL/GenBank/DDBJ databases">
        <title>Complete genome sequence of Paracoccus yeei TT13 isolated from human skin.</title>
        <authorList>
            <person name="Lee K."/>
            <person name="Lim J.Y."/>
            <person name="Hwang I."/>
        </authorList>
    </citation>
    <scope>NUCLEOTIDE SEQUENCE [LARGE SCALE GENOMIC DNA]</scope>
    <source>
        <strain evidence="1 2">TT13</strain>
        <plasmid evidence="2">Plasmid ptt13-1</plasmid>
    </source>
</reference>
<keyword evidence="1" id="KW-0614">Plasmid</keyword>
<dbReference type="RefSeq" id="WP_099650304.1">
    <property type="nucleotide sequence ID" value="NZ_CAJGAB010000020.1"/>
</dbReference>